<dbReference type="SMART" id="SM00091">
    <property type="entry name" value="PAS"/>
    <property type="match status" value="1"/>
</dbReference>
<dbReference type="CDD" id="cd01948">
    <property type="entry name" value="EAL"/>
    <property type="match status" value="1"/>
</dbReference>
<dbReference type="Pfam" id="PF00990">
    <property type="entry name" value="GGDEF"/>
    <property type="match status" value="1"/>
</dbReference>
<feature type="transmembrane region" description="Helical" evidence="4">
    <location>
        <begin position="38"/>
        <end position="56"/>
    </location>
</feature>
<dbReference type="PROSITE" id="PS50112">
    <property type="entry name" value="PAS"/>
    <property type="match status" value="1"/>
</dbReference>
<dbReference type="CDD" id="cd01949">
    <property type="entry name" value="GGDEF"/>
    <property type="match status" value="1"/>
</dbReference>
<dbReference type="Gene3D" id="3.30.450.20">
    <property type="entry name" value="PAS domain"/>
    <property type="match status" value="1"/>
</dbReference>
<feature type="domain" description="GGDEF" evidence="7">
    <location>
        <begin position="325"/>
        <end position="458"/>
    </location>
</feature>
<feature type="transmembrane region" description="Helical" evidence="4">
    <location>
        <begin position="68"/>
        <end position="91"/>
    </location>
</feature>
<dbReference type="EMBL" id="SADE01000003">
    <property type="protein sequence ID" value="RVU35167.1"/>
    <property type="molecule type" value="Genomic_DNA"/>
</dbReference>
<evidence type="ECO:0000256" key="2">
    <source>
        <dbReference type="SAM" id="Coils"/>
    </source>
</evidence>
<dbReference type="InterPro" id="IPR000160">
    <property type="entry name" value="GGDEF_dom"/>
</dbReference>
<dbReference type="InterPro" id="IPR029787">
    <property type="entry name" value="Nucleotide_cyclase"/>
</dbReference>
<organism evidence="8 9">
    <name type="scientific">Hwanghaeella grinnelliae</name>
    <dbReference type="NCBI Taxonomy" id="2500179"/>
    <lineage>
        <taxon>Bacteria</taxon>
        <taxon>Pseudomonadati</taxon>
        <taxon>Pseudomonadota</taxon>
        <taxon>Alphaproteobacteria</taxon>
        <taxon>Rhodospirillales</taxon>
        <taxon>Rhodospirillaceae</taxon>
        <taxon>Hwanghaeella</taxon>
    </lineage>
</organism>
<feature type="domain" description="EAL" evidence="6">
    <location>
        <begin position="467"/>
        <end position="721"/>
    </location>
</feature>
<dbReference type="SUPFAM" id="SSF141868">
    <property type="entry name" value="EAL domain-like"/>
    <property type="match status" value="1"/>
</dbReference>
<dbReference type="CDD" id="cd00130">
    <property type="entry name" value="PAS"/>
    <property type="match status" value="1"/>
</dbReference>
<evidence type="ECO:0000259" key="6">
    <source>
        <dbReference type="PROSITE" id="PS50883"/>
    </source>
</evidence>
<dbReference type="SMART" id="SM00052">
    <property type="entry name" value="EAL"/>
    <property type="match status" value="1"/>
</dbReference>
<dbReference type="GO" id="GO:0006355">
    <property type="term" value="P:regulation of DNA-templated transcription"/>
    <property type="evidence" value="ECO:0007669"/>
    <property type="project" value="InterPro"/>
</dbReference>
<sequence>MPSETALRDGPDLNLSGEEGEKRWGGEDRRTRPRLRTLVLISLLGTYFCSLLLIYIEFTVIQAGEYATILLPMGLVAVGLGAVFCLGYIYISRRFISPLEEMVVRLRSAPPDVIAPNLGLDEDCAGEIGAVGQFINARSRAVRQAQTALENEIAERRRAEVQLRTSREQLRAISDTAPDAIACMDSDGTVITWNPAAEDVFGCRQDEIYGKPLADLFKDDALSTELYRANQFLNGKLSRYHGELQTVTAKRHEGGDFTASVSLTGWASPDGRFVIAFIRDVSEKRITEERIRFLAHHDPLTELPNRTLFNDRLSQAMAMARRDGGRVALMLLDLDNFKDINDTLGHGVGDRLLQTVADRLNVHKRDTDTVARLGGDEFAIVLPQFRSASDTLSYAKRIIEIVGEPMTIQGQEVQVGTSIGVALYPDDGHDIEHMVSHADMAMYQAKADGRNTFRLFAEQMNAEVKDRKEMLADMREALDNNGFQLAFQPQVQLADQSIVGSEALLRWHHNDRGQVSPSRFIPVAEQGGLIVDLGEWVVGAACDQIGLFDKMGLPPIRIAVNISSVQFRRGNLVECTKSILDRTGVSPDRLEFEITESVVMTDVDKAIKTMQELDTIGVRLSMDDFGTGYSSLSYLRQFPIQKIKIDKSFVQNIEIEENSMEIVNAIIGLSRSMNITVVAEGVETEGQLAKLKEAGCEVVQGFYFGRPMAAQDFESWMGDWHKEPALVATRA</sequence>
<evidence type="ECO:0000256" key="4">
    <source>
        <dbReference type="SAM" id="Phobius"/>
    </source>
</evidence>
<dbReference type="SUPFAM" id="SSF55073">
    <property type="entry name" value="Nucleotide cyclase"/>
    <property type="match status" value="1"/>
</dbReference>
<dbReference type="AlphaFoldDB" id="A0A437QKZ2"/>
<dbReference type="RefSeq" id="WP_127767488.1">
    <property type="nucleotide sequence ID" value="NZ_SADE01000003.1"/>
</dbReference>
<dbReference type="InterPro" id="IPR043128">
    <property type="entry name" value="Rev_trsase/Diguanyl_cyclase"/>
</dbReference>
<keyword evidence="9" id="KW-1185">Reference proteome</keyword>
<protein>
    <submittedName>
        <fullName evidence="8">EAL domain-containing protein</fullName>
    </submittedName>
</protein>
<feature type="domain" description="PAS" evidence="5">
    <location>
        <begin position="166"/>
        <end position="236"/>
    </location>
</feature>
<dbReference type="SMART" id="SM00267">
    <property type="entry name" value="GGDEF"/>
    <property type="match status" value="1"/>
</dbReference>
<evidence type="ECO:0000313" key="9">
    <source>
        <dbReference type="Proteomes" id="UP000287447"/>
    </source>
</evidence>
<dbReference type="PROSITE" id="PS50887">
    <property type="entry name" value="GGDEF"/>
    <property type="match status" value="1"/>
</dbReference>
<evidence type="ECO:0000259" key="7">
    <source>
        <dbReference type="PROSITE" id="PS50887"/>
    </source>
</evidence>
<dbReference type="Pfam" id="PF00563">
    <property type="entry name" value="EAL"/>
    <property type="match status" value="1"/>
</dbReference>
<evidence type="ECO:0000313" key="8">
    <source>
        <dbReference type="EMBL" id="RVU35167.1"/>
    </source>
</evidence>
<dbReference type="InterPro" id="IPR052155">
    <property type="entry name" value="Biofilm_reg_signaling"/>
</dbReference>
<dbReference type="InterPro" id="IPR001633">
    <property type="entry name" value="EAL_dom"/>
</dbReference>
<evidence type="ECO:0000256" key="1">
    <source>
        <dbReference type="ARBA" id="ARBA00051114"/>
    </source>
</evidence>
<dbReference type="SUPFAM" id="SSF55785">
    <property type="entry name" value="PYP-like sensor domain (PAS domain)"/>
    <property type="match status" value="1"/>
</dbReference>
<comment type="catalytic activity">
    <reaction evidence="1">
        <text>3',3'-c-di-GMP + H2O = 5'-phosphoguanylyl(3'-&gt;5')guanosine + H(+)</text>
        <dbReference type="Rhea" id="RHEA:24902"/>
        <dbReference type="ChEBI" id="CHEBI:15377"/>
        <dbReference type="ChEBI" id="CHEBI:15378"/>
        <dbReference type="ChEBI" id="CHEBI:58754"/>
        <dbReference type="ChEBI" id="CHEBI:58805"/>
        <dbReference type="EC" id="3.1.4.52"/>
    </reaction>
    <physiologicalReaction direction="left-to-right" evidence="1">
        <dbReference type="Rhea" id="RHEA:24903"/>
    </physiologicalReaction>
</comment>
<keyword evidence="2" id="KW-0175">Coiled coil</keyword>
<dbReference type="InterPro" id="IPR035919">
    <property type="entry name" value="EAL_sf"/>
</dbReference>
<dbReference type="PROSITE" id="PS50883">
    <property type="entry name" value="EAL"/>
    <property type="match status" value="1"/>
</dbReference>
<dbReference type="InterPro" id="IPR035965">
    <property type="entry name" value="PAS-like_dom_sf"/>
</dbReference>
<dbReference type="PANTHER" id="PTHR44757:SF2">
    <property type="entry name" value="BIOFILM ARCHITECTURE MAINTENANCE PROTEIN MBAA"/>
    <property type="match status" value="1"/>
</dbReference>
<dbReference type="Gene3D" id="3.20.20.450">
    <property type="entry name" value="EAL domain"/>
    <property type="match status" value="1"/>
</dbReference>
<dbReference type="NCBIfam" id="TIGR00229">
    <property type="entry name" value="sensory_box"/>
    <property type="match status" value="1"/>
</dbReference>
<keyword evidence="4" id="KW-0812">Transmembrane</keyword>
<dbReference type="GO" id="GO:0071732">
    <property type="term" value="P:cellular response to nitric oxide"/>
    <property type="evidence" value="ECO:0007669"/>
    <property type="project" value="UniProtKB-ARBA"/>
</dbReference>
<dbReference type="InterPro" id="IPR000014">
    <property type="entry name" value="PAS"/>
</dbReference>
<dbReference type="Proteomes" id="UP000287447">
    <property type="component" value="Unassembled WGS sequence"/>
</dbReference>
<gene>
    <name evidence="8" type="ORF">EOI86_20320</name>
</gene>
<dbReference type="GO" id="GO:0071111">
    <property type="term" value="F:cyclic-guanylate-specific phosphodiesterase activity"/>
    <property type="evidence" value="ECO:0007669"/>
    <property type="project" value="UniProtKB-EC"/>
</dbReference>
<proteinExistence type="predicted"/>
<evidence type="ECO:0000256" key="3">
    <source>
        <dbReference type="SAM" id="MobiDB-lite"/>
    </source>
</evidence>
<evidence type="ECO:0000259" key="5">
    <source>
        <dbReference type="PROSITE" id="PS50112"/>
    </source>
</evidence>
<dbReference type="Gene3D" id="3.30.70.270">
    <property type="match status" value="1"/>
</dbReference>
<keyword evidence="4" id="KW-1133">Transmembrane helix</keyword>
<keyword evidence="4" id="KW-0472">Membrane</keyword>
<feature type="coiled-coil region" evidence="2">
    <location>
        <begin position="142"/>
        <end position="169"/>
    </location>
</feature>
<dbReference type="PANTHER" id="PTHR44757">
    <property type="entry name" value="DIGUANYLATE CYCLASE DGCP"/>
    <property type="match status" value="1"/>
</dbReference>
<reference evidence="9" key="1">
    <citation type="submission" date="2019-01" db="EMBL/GenBank/DDBJ databases">
        <title>Gri0909 isolated from a small marine red alga.</title>
        <authorList>
            <person name="Kim J."/>
            <person name="Jeong S.E."/>
            <person name="Jeon C.O."/>
        </authorList>
    </citation>
    <scope>NUCLEOTIDE SEQUENCE [LARGE SCALE GENOMIC DNA]</scope>
    <source>
        <strain evidence="9">Gri0909</strain>
    </source>
</reference>
<dbReference type="InterPro" id="IPR013767">
    <property type="entry name" value="PAS_fold"/>
</dbReference>
<feature type="compositionally biased region" description="Basic and acidic residues" evidence="3">
    <location>
        <begin position="1"/>
        <end position="11"/>
    </location>
</feature>
<dbReference type="FunFam" id="3.20.20.450:FF:000001">
    <property type="entry name" value="Cyclic di-GMP phosphodiesterase yahA"/>
    <property type="match status" value="1"/>
</dbReference>
<feature type="region of interest" description="Disordered" evidence="3">
    <location>
        <begin position="1"/>
        <end position="27"/>
    </location>
</feature>
<name>A0A437QKZ2_9PROT</name>
<dbReference type="NCBIfam" id="TIGR00254">
    <property type="entry name" value="GGDEF"/>
    <property type="match status" value="1"/>
</dbReference>
<accession>A0A437QKZ2</accession>
<dbReference type="FunFam" id="3.30.70.270:FF:000001">
    <property type="entry name" value="Diguanylate cyclase domain protein"/>
    <property type="match status" value="1"/>
</dbReference>
<comment type="caution">
    <text evidence="8">The sequence shown here is derived from an EMBL/GenBank/DDBJ whole genome shotgun (WGS) entry which is preliminary data.</text>
</comment>
<dbReference type="OrthoDB" id="7251575at2"/>
<dbReference type="Pfam" id="PF00989">
    <property type="entry name" value="PAS"/>
    <property type="match status" value="1"/>
</dbReference>